<evidence type="ECO:0000313" key="5">
    <source>
        <dbReference type="Proteomes" id="UP000053405"/>
    </source>
</evidence>
<sequence length="108" mass="12047">MGIDGNQTEQALVLRIGPEELVVRRRYEAASIANDILIGIWFLIGSFLFFSPATMTAGTVLFVLGSIEMLIRPTIRMARHIHLQRFRRPGGTDPATADDAVTESERDF</sequence>
<dbReference type="eggNOG" id="ENOG5032ZWE">
    <property type="taxonomic scope" value="Bacteria"/>
</dbReference>
<keyword evidence="5" id="KW-1185">Reference proteome</keyword>
<dbReference type="InterPro" id="IPR025424">
    <property type="entry name" value="YrhK_domain"/>
</dbReference>
<feature type="transmembrane region" description="Helical" evidence="2">
    <location>
        <begin position="32"/>
        <end position="50"/>
    </location>
</feature>
<dbReference type="EMBL" id="BANT01000041">
    <property type="protein sequence ID" value="GAC58485.1"/>
    <property type="molecule type" value="Genomic_DNA"/>
</dbReference>
<proteinExistence type="predicted"/>
<feature type="region of interest" description="Disordered" evidence="1">
    <location>
        <begin position="87"/>
        <end position="108"/>
    </location>
</feature>
<evidence type="ECO:0000256" key="2">
    <source>
        <dbReference type="SAM" id="Phobius"/>
    </source>
</evidence>
<evidence type="ECO:0000313" key="4">
    <source>
        <dbReference type="EMBL" id="GAC58485.1"/>
    </source>
</evidence>
<protein>
    <recommendedName>
        <fullName evidence="3">YrhK domain-containing protein</fullName>
    </recommendedName>
</protein>
<name>L7LBJ9_9ACTN</name>
<gene>
    <name evidence="4" type="ORF">GOHSU_41_00220</name>
</gene>
<evidence type="ECO:0000256" key="1">
    <source>
        <dbReference type="SAM" id="MobiDB-lite"/>
    </source>
</evidence>
<accession>L7LBJ9</accession>
<organism evidence="4 5">
    <name type="scientific">Gordonia hirsuta DSM 44140 = NBRC 16056</name>
    <dbReference type="NCBI Taxonomy" id="1121927"/>
    <lineage>
        <taxon>Bacteria</taxon>
        <taxon>Bacillati</taxon>
        <taxon>Actinomycetota</taxon>
        <taxon>Actinomycetes</taxon>
        <taxon>Mycobacteriales</taxon>
        <taxon>Gordoniaceae</taxon>
        <taxon>Gordonia</taxon>
    </lineage>
</organism>
<reference evidence="4 5" key="1">
    <citation type="submission" date="2012-12" db="EMBL/GenBank/DDBJ databases">
        <title>Whole genome shotgun sequence of Gordonia hirsuta NBRC 16056.</title>
        <authorList>
            <person name="Isaki-Nakamura S."/>
            <person name="Hosoyama A."/>
            <person name="Tsuchikane K."/>
            <person name="Katsumata H."/>
            <person name="Baba S."/>
            <person name="Yamazaki S."/>
            <person name="Fujita N."/>
        </authorList>
    </citation>
    <scope>NUCLEOTIDE SEQUENCE [LARGE SCALE GENOMIC DNA]</scope>
    <source>
        <strain evidence="4 5">NBRC 16056</strain>
    </source>
</reference>
<evidence type="ECO:0000259" key="3">
    <source>
        <dbReference type="Pfam" id="PF14145"/>
    </source>
</evidence>
<comment type="caution">
    <text evidence="4">The sequence shown here is derived from an EMBL/GenBank/DDBJ whole genome shotgun (WGS) entry which is preliminary data.</text>
</comment>
<feature type="domain" description="YrhK" evidence="3">
    <location>
        <begin position="25"/>
        <end position="81"/>
    </location>
</feature>
<keyword evidence="2" id="KW-0812">Transmembrane</keyword>
<dbReference type="AlphaFoldDB" id="L7LBJ9"/>
<dbReference type="Proteomes" id="UP000053405">
    <property type="component" value="Unassembled WGS sequence"/>
</dbReference>
<keyword evidence="2" id="KW-1133">Transmembrane helix</keyword>
<dbReference type="STRING" id="1121927.GOHSU_41_00220"/>
<keyword evidence="2" id="KW-0472">Membrane</keyword>
<dbReference type="Pfam" id="PF14145">
    <property type="entry name" value="YrhK"/>
    <property type="match status" value="1"/>
</dbReference>